<evidence type="ECO:0000313" key="2">
    <source>
        <dbReference type="EMBL" id="BBN50198.1"/>
    </source>
</evidence>
<name>A0AAI8SPD1_MYCAV</name>
<protein>
    <submittedName>
        <fullName evidence="2">Uncharacterized protein</fullName>
    </submittedName>
</protein>
<evidence type="ECO:0000313" key="3">
    <source>
        <dbReference type="Proteomes" id="UP000327362"/>
    </source>
</evidence>
<dbReference type="AlphaFoldDB" id="A0AAI8SPD1"/>
<evidence type="ECO:0000256" key="1">
    <source>
        <dbReference type="SAM" id="MobiDB-lite"/>
    </source>
</evidence>
<accession>A0AAI8SPD1</accession>
<sequence length="104" mass="10675">MNTSATASTIIAIPPATCIARCRRRNAATRWATRRPASAKASSGSAFPAANVAVNTSAPGPIEEVPPATTIAASTGPAHGTYSAPNVRPRPKPSAPGRLWRCGR</sequence>
<dbReference type="EMBL" id="AP020326">
    <property type="protein sequence ID" value="BBN50198.1"/>
    <property type="molecule type" value="Genomic_DNA"/>
</dbReference>
<gene>
    <name evidence="2" type="ORF">JPH1_46730</name>
</gene>
<proteinExistence type="predicted"/>
<organism evidence="2 3">
    <name type="scientific">Mycobacterium avium subsp. hominissuis</name>
    <dbReference type="NCBI Taxonomy" id="439334"/>
    <lineage>
        <taxon>Bacteria</taxon>
        <taxon>Bacillati</taxon>
        <taxon>Actinomycetota</taxon>
        <taxon>Actinomycetes</taxon>
        <taxon>Mycobacteriales</taxon>
        <taxon>Mycobacteriaceae</taxon>
        <taxon>Mycobacterium</taxon>
        <taxon>Mycobacterium avium complex (MAC)</taxon>
    </lineage>
</organism>
<feature type="region of interest" description="Disordered" evidence="1">
    <location>
        <begin position="58"/>
        <end position="104"/>
    </location>
</feature>
<reference evidence="2 3" key="1">
    <citation type="submission" date="2019-09" db="EMBL/GenBank/DDBJ databases">
        <title>Complete genome sequence of Mycobacterium avium subsp. hominissuis strain JP-H-1.</title>
        <authorList>
            <person name="Kinoshita Y."/>
            <person name="Niwa H."/>
            <person name="Uchida-Fujii E."/>
            <person name="Nukada T."/>
        </authorList>
    </citation>
    <scope>NUCLEOTIDE SEQUENCE [LARGE SCALE GENOMIC DNA]</scope>
    <source>
        <strain evidence="2 3">JP-H-1</strain>
    </source>
</reference>
<dbReference type="Proteomes" id="UP000327362">
    <property type="component" value="Chromosome"/>
</dbReference>